<dbReference type="PANTHER" id="PTHR24114:SF2">
    <property type="entry name" value="F-BOX DOMAIN-CONTAINING PROTEIN-RELATED"/>
    <property type="match status" value="1"/>
</dbReference>
<dbReference type="AlphaFoldDB" id="A0A165EH80"/>
<dbReference type="Proteomes" id="UP000076871">
    <property type="component" value="Unassembled WGS sequence"/>
</dbReference>
<dbReference type="SUPFAM" id="SSF52047">
    <property type="entry name" value="RNI-like"/>
    <property type="match status" value="1"/>
</dbReference>
<gene>
    <name evidence="1" type="ORF">LAESUDRAFT_713865</name>
</gene>
<dbReference type="RefSeq" id="XP_040764787.1">
    <property type="nucleotide sequence ID" value="XM_040907022.1"/>
</dbReference>
<dbReference type="STRING" id="1314785.A0A165EH80"/>
<dbReference type="SMART" id="SM00368">
    <property type="entry name" value="LRR_RI"/>
    <property type="match status" value="3"/>
</dbReference>
<dbReference type="GeneID" id="63824051"/>
<dbReference type="Gene3D" id="3.80.10.10">
    <property type="entry name" value="Ribonuclease Inhibitor"/>
    <property type="match status" value="1"/>
</dbReference>
<name>A0A165EH80_9APHY</name>
<dbReference type="InterPro" id="IPR001611">
    <property type="entry name" value="Leu-rich_rpt"/>
</dbReference>
<accession>A0A165EH80</accession>
<dbReference type="InParanoid" id="A0A165EH80"/>
<proteinExistence type="predicted"/>
<reference evidence="1 2" key="1">
    <citation type="journal article" date="2016" name="Mol. Biol. Evol.">
        <title>Comparative Genomics of Early-Diverging Mushroom-Forming Fungi Provides Insights into the Origins of Lignocellulose Decay Capabilities.</title>
        <authorList>
            <person name="Nagy L.G."/>
            <person name="Riley R."/>
            <person name="Tritt A."/>
            <person name="Adam C."/>
            <person name="Daum C."/>
            <person name="Floudas D."/>
            <person name="Sun H."/>
            <person name="Yadav J.S."/>
            <person name="Pangilinan J."/>
            <person name="Larsson K.H."/>
            <person name="Matsuura K."/>
            <person name="Barry K."/>
            <person name="Labutti K."/>
            <person name="Kuo R."/>
            <person name="Ohm R.A."/>
            <person name="Bhattacharya S.S."/>
            <person name="Shirouzu T."/>
            <person name="Yoshinaga Y."/>
            <person name="Martin F.M."/>
            <person name="Grigoriev I.V."/>
            <person name="Hibbett D.S."/>
        </authorList>
    </citation>
    <scope>NUCLEOTIDE SEQUENCE [LARGE SCALE GENOMIC DNA]</scope>
    <source>
        <strain evidence="1 2">93-53</strain>
    </source>
</reference>
<dbReference type="PANTHER" id="PTHR24114">
    <property type="entry name" value="LEUCINE RICH REPEAT FAMILY PROTEIN"/>
    <property type="match status" value="1"/>
</dbReference>
<evidence type="ECO:0000313" key="2">
    <source>
        <dbReference type="Proteomes" id="UP000076871"/>
    </source>
</evidence>
<dbReference type="Pfam" id="PF13516">
    <property type="entry name" value="LRR_6"/>
    <property type="match status" value="2"/>
</dbReference>
<dbReference type="OrthoDB" id="120976at2759"/>
<dbReference type="EMBL" id="KV427621">
    <property type="protein sequence ID" value="KZT07047.1"/>
    <property type="molecule type" value="Genomic_DNA"/>
</dbReference>
<sequence>MRRMSAVKVPFSVRSHIESLDAGLSSVNGALEVIDMIRSRQRVTKLILGHNDLGDDGCVVLFGFLNSQKGRRYPISEISLNSNRIGDRGLQAIGEYLKDNTTLKELFLQNNVFRGNPSVVSAFTAALNSSYLETLSLTTNHDLSDAFIAQFLPNMDAPYLGEIHLSVLGITPTSVPHIVDYISSSRCRVHTLKMNGNRLGIRGAWAIIRAIQRHNFTLTKLELYANGLADADASSETTASEDDGGGRGLWQDKEKELGRLLHRNRQLKEATEREAFALLRHARAVLLRSKYNASSMALVPRPAPNESILSSIGVPIVLTQPAPPPFPFTRLPIELQLHILSFLAPTLSTAQHIRICTFAASPGTLPPLLPNLSPRDYSFGSSISALGFGAGVGMMPRKRAGASVGPGSISGKVASPGDHRRAEERAKWLIRMRCNAFELEEDGVWAQMHELAE</sequence>
<dbReference type="InterPro" id="IPR052394">
    <property type="entry name" value="LRR-containing"/>
</dbReference>
<keyword evidence="2" id="KW-1185">Reference proteome</keyword>
<protein>
    <submittedName>
        <fullName evidence="1">RNI-like protein</fullName>
    </submittedName>
</protein>
<evidence type="ECO:0000313" key="1">
    <source>
        <dbReference type="EMBL" id="KZT07047.1"/>
    </source>
</evidence>
<organism evidence="1 2">
    <name type="scientific">Laetiporus sulphureus 93-53</name>
    <dbReference type="NCBI Taxonomy" id="1314785"/>
    <lineage>
        <taxon>Eukaryota</taxon>
        <taxon>Fungi</taxon>
        <taxon>Dikarya</taxon>
        <taxon>Basidiomycota</taxon>
        <taxon>Agaricomycotina</taxon>
        <taxon>Agaricomycetes</taxon>
        <taxon>Polyporales</taxon>
        <taxon>Laetiporus</taxon>
    </lineage>
</organism>
<dbReference type="InterPro" id="IPR032675">
    <property type="entry name" value="LRR_dom_sf"/>
</dbReference>